<dbReference type="EC" id="1.1.1.169" evidence="4"/>
<sequence length="313" mass="35668">MEINSVALIGLGAMGSFFAPRLEACLGKDKFCVIAEGERKKRLEEQGITVNGVVHRFRILPPKEGKRVDLVIMAVKDTSLEQAIQDIRQFVGEDTQILCVMNGVDSEEKLAYEYGWEHVLYSYMRVSIVMKDGKTEFNPYSGKVYFGEKENEEPYTQRVQAIARLFEKSDIPFQIQKDMLHGIWHKFACNIGENLPCALLGIPFGSLIKSEPADEIRMAAMREVQQIALKKGIILTDEQLNRQKEALYRIPFYNKPSTLQDLENKRKTEIEMFAGAVVRMGKETGVDTPICWMLLKAIQVLEEKNIGLLEENR</sequence>
<comment type="catalytic activity">
    <reaction evidence="4">
        <text>(R)-pantoate + NADP(+) = 2-dehydropantoate + NADPH + H(+)</text>
        <dbReference type="Rhea" id="RHEA:16233"/>
        <dbReference type="ChEBI" id="CHEBI:11561"/>
        <dbReference type="ChEBI" id="CHEBI:15378"/>
        <dbReference type="ChEBI" id="CHEBI:15980"/>
        <dbReference type="ChEBI" id="CHEBI:57783"/>
        <dbReference type="ChEBI" id="CHEBI:58349"/>
        <dbReference type="EC" id="1.1.1.169"/>
    </reaction>
</comment>
<evidence type="ECO:0000256" key="1">
    <source>
        <dbReference type="ARBA" id="ARBA00007870"/>
    </source>
</evidence>
<evidence type="ECO:0000259" key="5">
    <source>
        <dbReference type="Pfam" id="PF02558"/>
    </source>
</evidence>
<dbReference type="Gene3D" id="1.10.1040.10">
    <property type="entry name" value="N-(1-d-carboxylethyl)-l-norvaline Dehydrogenase, domain 2"/>
    <property type="match status" value="1"/>
</dbReference>
<comment type="similarity">
    <text evidence="1 4">Belongs to the ketopantoate reductase family.</text>
</comment>
<keyword evidence="3 4" id="KW-0560">Oxidoreductase</keyword>
<dbReference type="EMBL" id="JAOQJX010000013">
    <property type="protein sequence ID" value="MCU6747833.1"/>
    <property type="molecule type" value="Genomic_DNA"/>
</dbReference>
<organism evidence="7 8">
    <name type="scientific">Faecalicatena acetigenes</name>
    <dbReference type="NCBI Taxonomy" id="2981790"/>
    <lineage>
        <taxon>Bacteria</taxon>
        <taxon>Bacillati</taxon>
        <taxon>Bacillota</taxon>
        <taxon>Clostridia</taxon>
        <taxon>Lachnospirales</taxon>
        <taxon>Lachnospiraceae</taxon>
        <taxon>Faecalicatena</taxon>
    </lineage>
</organism>
<keyword evidence="8" id="KW-1185">Reference proteome</keyword>
<gene>
    <name evidence="7" type="ORF">OCV51_09240</name>
</gene>
<dbReference type="InterPro" id="IPR013328">
    <property type="entry name" value="6PGD_dom2"/>
</dbReference>
<dbReference type="PANTHER" id="PTHR21708">
    <property type="entry name" value="PROBABLE 2-DEHYDROPANTOATE 2-REDUCTASE"/>
    <property type="match status" value="1"/>
</dbReference>
<dbReference type="Pfam" id="PF08546">
    <property type="entry name" value="ApbA_C"/>
    <property type="match status" value="1"/>
</dbReference>
<dbReference type="InterPro" id="IPR003710">
    <property type="entry name" value="ApbA"/>
</dbReference>
<reference evidence="7 8" key="1">
    <citation type="journal article" date="2021" name="ISME Commun">
        <title>Automated analysis of genomic sequences facilitates high-throughput and comprehensive description of bacteria.</title>
        <authorList>
            <person name="Hitch T.C.A."/>
        </authorList>
    </citation>
    <scope>NUCLEOTIDE SEQUENCE [LARGE SCALE GENOMIC DNA]</scope>
    <source>
        <strain evidence="7 8">H2_18</strain>
    </source>
</reference>
<dbReference type="SUPFAM" id="SSF48179">
    <property type="entry name" value="6-phosphogluconate dehydrogenase C-terminal domain-like"/>
    <property type="match status" value="1"/>
</dbReference>
<feature type="domain" description="Ketopantoate reductase N-terminal" evidence="5">
    <location>
        <begin position="6"/>
        <end position="149"/>
    </location>
</feature>
<dbReference type="SUPFAM" id="SSF51735">
    <property type="entry name" value="NAD(P)-binding Rossmann-fold domains"/>
    <property type="match status" value="1"/>
</dbReference>
<name>A0ABT2TC28_9FIRM</name>
<accession>A0ABT2TC28</accession>
<dbReference type="GO" id="GO:0008677">
    <property type="term" value="F:2-dehydropantoate 2-reductase activity"/>
    <property type="evidence" value="ECO:0007669"/>
    <property type="project" value="UniProtKB-EC"/>
</dbReference>
<dbReference type="InterPro" id="IPR013752">
    <property type="entry name" value="KPA_reductase"/>
</dbReference>
<evidence type="ECO:0000313" key="8">
    <source>
        <dbReference type="Proteomes" id="UP001652394"/>
    </source>
</evidence>
<evidence type="ECO:0000256" key="2">
    <source>
        <dbReference type="ARBA" id="ARBA00022857"/>
    </source>
</evidence>
<evidence type="ECO:0000256" key="3">
    <source>
        <dbReference type="ARBA" id="ARBA00023002"/>
    </source>
</evidence>
<dbReference type="RefSeq" id="WP_059068926.1">
    <property type="nucleotide sequence ID" value="NZ_JAOQJX010000013.1"/>
</dbReference>
<dbReference type="Gene3D" id="3.40.50.720">
    <property type="entry name" value="NAD(P)-binding Rossmann-like Domain"/>
    <property type="match status" value="1"/>
</dbReference>
<evidence type="ECO:0000313" key="7">
    <source>
        <dbReference type="EMBL" id="MCU6747833.1"/>
    </source>
</evidence>
<dbReference type="InterPro" id="IPR051402">
    <property type="entry name" value="KPR-Related"/>
</dbReference>
<comment type="function">
    <text evidence="4">Catalyzes the NADPH-dependent reduction of ketopantoate into pantoic acid.</text>
</comment>
<dbReference type="Pfam" id="PF02558">
    <property type="entry name" value="ApbA"/>
    <property type="match status" value="1"/>
</dbReference>
<dbReference type="InterPro" id="IPR013332">
    <property type="entry name" value="KPR_N"/>
</dbReference>
<feature type="domain" description="Ketopantoate reductase C-terminal" evidence="6">
    <location>
        <begin position="178"/>
        <end position="301"/>
    </location>
</feature>
<dbReference type="Proteomes" id="UP001652394">
    <property type="component" value="Unassembled WGS sequence"/>
</dbReference>
<dbReference type="InterPro" id="IPR036291">
    <property type="entry name" value="NAD(P)-bd_dom_sf"/>
</dbReference>
<keyword evidence="2 4" id="KW-0521">NADP</keyword>
<evidence type="ECO:0000256" key="4">
    <source>
        <dbReference type="RuleBase" id="RU362068"/>
    </source>
</evidence>
<dbReference type="PANTHER" id="PTHR21708:SF26">
    <property type="entry name" value="2-DEHYDROPANTOATE 2-REDUCTASE"/>
    <property type="match status" value="1"/>
</dbReference>
<protein>
    <recommendedName>
        <fullName evidence="4">2-dehydropantoate 2-reductase</fullName>
        <ecNumber evidence="4">1.1.1.169</ecNumber>
    </recommendedName>
    <alternativeName>
        <fullName evidence="4">Ketopantoate reductase</fullName>
    </alternativeName>
</protein>
<proteinExistence type="inferred from homology"/>
<comment type="caution">
    <text evidence="7">The sequence shown here is derived from an EMBL/GenBank/DDBJ whole genome shotgun (WGS) entry which is preliminary data.</text>
</comment>
<dbReference type="InterPro" id="IPR008927">
    <property type="entry name" value="6-PGluconate_DH-like_C_sf"/>
</dbReference>
<keyword evidence="4" id="KW-0566">Pantothenate biosynthesis</keyword>
<evidence type="ECO:0000259" key="6">
    <source>
        <dbReference type="Pfam" id="PF08546"/>
    </source>
</evidence>
<comment type="pathway">
    <text evidence="4">Cofactor biosynthesis; (R)-pantothenate biosynthesis; (R)-pantoate from 3-methyl-2-oxobutanoate: step 2/2.</text>
</comment>
<dbReference type="NCBIfam" id="TIGR00745">
    <property type="entry name" value="apbA_panE"/>
    <property type="match status" value="1"/>
</dbReference>